<evidence type="ECO:0000313" key="2">
    <source>
        <dbReference type="Proteomes" id="UP000186230"/>
    </source>
</evidence>
<dbReference type="AlphaFoldDB" id="A0A1L7I8U0"/>
<gene>
    <name evidence="1" type="ORF">GRFL_3266</name>
</gene>
<keyword evidence="2" id="KW-1185">Reference proteome</keyword>
<sequence>MGSDFLNPTAFIFNFSFENNPAVPVYLKFLHKLLLKSATDCFTVSFLVNLISNQKA</sequence>
<proteinExistence type="predicted"/>
<dbReference type="KEGG" id="gfl:GRFL_3266"/>
<organism evidence="1 2">
    <name type="scientific">Christiangramia flava JLT2011</name>
    <dbReference type="NCBI Taxonomy" id="1229726"/>
    <lineage>
        <taxon>Bacteria</taxon>
        <taxon>Pseudomonadati</taxon>
        <taxon>Bacteroidota</taxon>
        <taxon>Flavobacteriia</taxon>
        <taxon>Flavobacteriales</taxon>
        <taxon>Flavobacteriaceae</taxon>
        <taxon>Christiangramia</taxon>
    </lineage>
</organism>
<accession>A0A1L7I8U0</accession>
<dbReference type="EMBL" id="CP016359">
    <property type="protein sequence ID" value="APU69990.1"/>
    <property type="molecule type" value="Genomic_DNA"/>
</dbReference>
<name>A0A1L7I8U0_9FLAO</name>
<dbReference type="Proteomes" id="UP000186230">
    <property type="component" value="Chromosome"/>
</dbReference>
<reference evidence="1 2" key="1">
    <citation type="submission" date="2016-07" db="EMBL/GenBank/DDBJ databases">
        <title>Multi-omics approach to identify versatile polysaccharide utilization systems of a marine flavobacterium Gramella flava.</title>
        <authorList>
            <person name="Tang K."/>
        </authorList>
    </citation>
    <scope>NUCLEOTIDE SEQUENCE [LARGE SCALE GENOMIC DNA]</scope>
    <source>
        <strain evidence="1 2">JLT2011</strain>
    </source>
</reference>
<protein>
    <submittedName>
        <fullName evidence="1">Uncharacterized protein</fullName>
    </submittedName>
</protein>
<evidence type="ECO:0000313" key="1">
    <source>
        <dbReference type="EMBL" id="APU69990.1"/>
    </source>
</evidence>